<reference evidence="4" key="1">
    <citation type="journal article" date="2019" name="Int. J. Syst. Evol. Microbiol.">
        <title>The Global Catalogue of Microorganisms (GCM) 10K type strain sequencing project: providing services to taxonomists for standard genome sequencing and annotation.</title>
        <authorList>
            <consortium name="The Broad Institute Genomics Platform"/>
            <consortium name="The Broad Institute Genome Sequencing Center for Infectious Disease"/>
            <person name="Wu L."/>
            <person name="Ma J."/>
        </authorList>
    </citation>
    <scope>NUCLEOTIDE SEQUENCE [LARGE SCALE GENOMIC DNA]</scope>
    <source>
        <strain evidence="4">PCU 266</strain>
    </source>
</reference>
<keyword evidence="4" id="KW-1185">Reference proteome</keyword>
<evidence type="ECO:0000313" key="4">
    <source>
        <dbReference type="Proteomes" id="UP001596160"/>
    </source>
</evidence>
<organism evidence="3 4">
    <name type="scientific">Streptomyces amakusaensis</name>
    <dbReference type="NCBI Taxonomy" id="67271"/>
    <lineage>
        <taxon>Bacteria</taxon>
        <taxon>Bacillati</taxon>
        <taxon>Actinomycetota</taxon>
        <taxon>Actinomycetes</taxon>
        <taxon>Kitasatosporales</taxon>
        <taxon>Streptomycetaceae</taxon>
        <taxon>Streptomyces</taxon>
    </lineage>
</organism>
<protein>
    <submittedName>
        <fullName evidence="3">Relaxase/mobilization nuclease domain-containing protein</fullName>
    </submittedName>
</protein>
<gene>
    <name evidence="3" type="ORF">ACFPRH_25865</name>
</gene>
<evidence type="ECO:0000313" key="3">
    <source>
        <dbReference type="EMBL" id="MFC5155166.1"/>
    </source>
</evidence>
<name>A0ABW0AQE1_9ACTN</name>
<proteinExistence type="predicted"/>
<feature type="domain" description="MobA/VirD2-like nuclease" evidence="2">
    <location>
        <begin position="75"/>
        <end position="168"/>
    </location>
</feature>
<feature type="region of interest" description="Disordered" evidence="1">
    <location>
        <begin position="531"/>
        <end position="565"/>
    </location>
</feature>
<feature type="compositionally biased region" description="Polar residues" evidence="1">
    <location>
        <begin position="536"/>
        <end position="545"/>
    </location>
</feature>
<comment type="caution">
    <text evidence="3">The sequence shown here is derived from an EMBL/GenBank/DDBJ whole genome shotgun (WGS) entry which is preliminary data.</text>
</comment>
<dbReference type="EMBL" id="JBHSKP010000020">
    <property type="protein sequence ID" value="MFC5155166.1"/>
    <property type="molecule type" value="Genomic_DNA"/>
</dbReference>
<dbReference type="RefSeq" id="WP_344471582.1">
    <property type="nucleotide sequence ID" value="NZ_BAAASB010000001.1"/>
</dbReference>
<sequence>MVPDVSTGSSTLGLIRYLFGRGRRDEHTDPHIVAAWDMAGAPDPGRDPEATYAQLATRLDHHVDLRTRELGGATPPQHVWHCPVRTAPGDRYLTDDEWAEVARRVVAATGIAPQEDARACRWIAVRHADDHIHIMATTVRADGRRPRTHRDGWRAQQECRKIEAEFGLRRLKPGDLTAPRTPTGAERAKAERQGRTVTSREWLRARAYLVAAGVRSVDEYFTVLRSIGIQVRPRIGPETGEVTGYSLAAPGDTNSQSEPVWYGGSKLAPDLSLSRLRERLADQKIDDRPHHLADPTEPWRRVESALRHARTSVESGDDAVAQAHLDAFGDTLHNLALVSHGPHRAELYEAAKAFNRARRSAVRADHQAAASLREAARELAYASHAPGGIAVALLFAALHLALAAVKWHKHRGHQQQAAAAQQALSHLRAGYRQASEPVLADLSRRAPRSRTITRFEAIVRRVLPNEAERVLADPAWSALTTALARAETAGHKAGHLLSEAAAERELCSADSPAQVLVWRIASLPNKRATAARLRSTHGSEPSLSVPQPLVTPHHVTRGASRGTQR</sequence>
<dbReference type="Proteomes" id="UP001596160">
    <property type="component" value="Unassembled WGS sequence"/>
</dbReference>
<dbReference type="InterPro" id="IPR005094">
    <property type="entry name" value="Endonuclease_MobA/VirD2"/>
</dbReference>
<accession>A0ABW0AQE1</accession>
<evidence type="ECO:0000256" key="1">
    <source>
        <dbReference type="SAM" id="MobiDB-lite"/>
    </source>
</evidence>
<evidence type="ECO:0000259" key="2">
    <source>
        <dbReference type="Pfam" id="PF03432"/>
    </source>
</evidence>
<dbReference type="Pfam" id="PF03432">
    <property type="entry name" value="Relaxase"/>
    <property type="match status" value="1"/>
</dbReference>